<keyword evidence="3" id="KW-1185">Reference proteome</keyword>
<dbReference type="Pfam" id="PF20248">
    <property type="entry name" value="DUF6603"/>
    <property type="match status" value="1"/>
</dbReference>
<name>A0ABV7RU03_9GAMM</name>
<gene>
    <name evidence="2" type="ORF">ACFOLC_14220</name>
</gene>
<protein>
    <submittedName>
        <fullName evidence="2">DUF6603 domain-containing protein</fullName>
    </submittedName>
</protein>
<accession>A0ABV7RU03</accession>
<comment type="caution">
    <text evidence="2">The sequence shown here is derived from an EMBL/GenBank/DDBJ whole genome shotgun (WGS) entry which is preliminary data.</text>
</comment>
<organism evidence="2 3">
    <name type="scientific">Lysobacter cavernae</name>
    <dbReference type="NCBI Taxonomy" id="1685901"/>
    <lineage>
        <taxon>Bacteria</taxon>
        <taxon>Pseudomonadati</taxon>
        <taxon>Pseudomonadota</taxon>
        <taxon>Gammaproteobacteria</taxon>
        <taxon>Lysobacterales</taxon>
        <taxon>Lysobacteraceae</taxon>
        <taxon>Lysobacter</taxon>
    </lineage>
</organism>
<sequence>MAQPDKVVRKSYAWFREGVDRALSESNVPAAQREQAAALLFKLVGLNAGGALPANPQLEDFGNTGAVAESIAYAGLVVAESIAAVDTVGRVVQLQQNDPGGGLGDAMALVGDVVKQVQRVIETVPPQTLPSAFGLAKILLTLSGDANALPAVNEPHAKKLAEVIAGAGNAARTQNVSSALALLSMVVGAILDRAFKAPSAGDVGWIANAALPAPLSDFPQLLMPLAAASPGPGVPSIGLQIEKDAGNLPVGVRLALASQIDSGAPLGDSGFQVGFRFAGAIEAFVPFAGGKPQLTTNPPELGIRVSRKKPDGALVIGPLGGASLKLGEFGAGFVLNNGDPRLEFFAREGKAELAIEDSFLAEVLSGNVVVDFDLEAEADRHGKLRLKNGSGIRVTLPVPKLPSGPFEIQLITFAIEPIGGLDHLQCELSASFNVEAGPFAASVDRLGITVDLQHLLAGTPEIGFGFKPPSGMGLALDTGVVKGGGYLYIDPERGEYAGVLELKLFEIGVKAIAILTTESPAGWSLLLMIYGQFPPIQLSWGFTLTGVGGLIGVQHTLDTDALSQGMSSGALDAILFPANPVADAPQIINTLRTLFPVQRGGFVIGPMFEVGWGTPNLVTVQVGLLIESSQIALVGQAVVQIPPLLSADLALLRLQVDFLGVVKYDPFKISIDAMLRDSRVLFITLTGQFAFRLEGGDHPTFLISAGGFHPRFKDVPDDLPQPFQRIGAGFDIGIIGVDYKGYFAITSATVQGGSALRIWADLGIAGIEGGFEFDAICYLEPKFYFELDLRAYVTVTVFGGDFAGVRVEGLLAGPGRWRIAGRGYLELPLVPDISIDIDESWGQDRDTPKVSKNIAQLLADEIAKGENWSAQLPADGESLVSLTAIEGVSDVLAHPRSVLSFRQKLVPWQQDLKRVGIARIDGANRFGFQDLKYGATSAGSGALQVLRDYFAAAQFFEIKEEERLQGPSFSEYDSGVSFGGEDFVFDETLSETLDYEEANLSDRNLLKHVVAFHLGQLANGAWVAELGAAARSPMRDKARLLPFELPKIAVNPAAQAVTDRLTQKTAANAVFGDYWQARDRIASDAGLDRVRHQVAELYELD</sequence>
<evidence type="ECO:0000313" key="3">
    <source>
        <dbReference type="Proteomes" id="UP001595740"/>
    </source>
</evidence>
<evidence type="ECO:0000313" key="2">
    <source>
        <dbReference type="EMBL" id="MFC3552157.1"/>
    </source>
</evidence>
<dbReference type="RefSeq" id="WP_386759920.1">
    <property type="nucleotide sequence ID" value="NZ_JBHRXK010000008.1"/>
</dbReference>
<dbReference type="Proteomes" id="UP001595740">
    <property type="component" value="Unassembled WGS sequence"/>
</dbReference>
<evidence type="ECO:0000259" key="1">
    <source>
        <dbReference type="Pfam" id="PF20248"/>
    </source>
</evidence>
<feature type="domain" description="DUF6603" evidence="1">
    <location>
        <begin position="403"/>
        <end position="961"/>
    </location>
</feature>
<dbReference type="EMBL" id="JBHRXK010000008">
    <property type="protein sequence ID" value="MFC3552157.1"/>
    <property type="molecule type" value="Genomic_DNA"/>
</dbReference>
<proteinExistence type="predicted"/>
<dbReference type="InterPro" id="IPR046538">
    <property type="entry name" value="DUF6603"/>
</dbReference>
<reference evidence="3" key="1">
    <citation type="journal article" date="2019" name="Int. J. Syst. Evol. Microbiol.">
        <title>The Global Catalogue of Microorganisms (GCM) 10K type strain sequencing project: providing services to taxonomists for standard genome sequencing and annotation.</title>
        <authorList>
            <consortium name="The Broad Institute Genomics Platform"/>
            <consortium name="The Broad Institute Genome Sequencing Center for Infectious Disease"/>
            <person name="Wu L."/>
            <person name="Ma J."/>
        </authorList>
    </citation>
    <scope>NUCLEOTIDE SEQUENCE [LARGE SCALE GENOMIC DNA]</scope>
    <source>
        <strain evidence="3">KCTC 42875</strain>
    </source>
</reference>